<dbReference type="AlphaFoldDB" id="A0A383ABK7"/>
<evidence type="ECO:0000256" key="1">
    <source>
        <dbReference type="ARBA" id="ARBA00001913"/>
    </source>
</evidence>
<dbReference type="EMBL" id="UINC01190685">
    <property type="protein sequence ID" value="SVE04959.1"/>
    <property type="molecule type" value="Genomic_DNA"/>
</dbReference>
<accession>A0A383ABK7</accession>
<evidence type="ECO:0000259" key="7">
    <source>
        <dbReference type="Pfam" id="PF00884"/>
    </source>
</evidence>
<dbReference type="PANTHER" id="PTHR42693">
    <property type="entry name" value="ARYLSULFATASE FAMILY MEMBER"/>
    <property type="match status" value="1"/>
</dbReference>
<feature type="domain" description="Sulfatase N-terminal" evidence="7">
    <location>
        <begin position="10"/>
        <end position="249"/>
    </location>
</feature>
<dbReference type="InterPro" id="IPR000917">
    <property type="entry name" value="Sulfatase_N"/>
</dbReference>
<keyword evidence="5" id="KW-0378">Hydrolase</keyword>
<dbReference type="InterPro" id="IPR017850">
    <property type="entry name" value="Alkaline_phosphatase_core_sf"/>
</dbReference>
<keyword evidence="4" id="KW-0732">Signal</keyword>
<keyword evidence="6" id="KW-0106">Calcium</keyword>
<dbReference type="Pfam" id="PF00884">
    <property type="entry name" value="Sulfatase"/>
    <property type="match status" value="1"/>
</dbReference>
<reference evidence="8" key="1">
    <citation type="submission" date="2018-05" db="EMBL/GenBank/DDBJ databases">
        <authorList>
            <person name="Lanie J.A."/>
            <person name="Ng W.-L."/>
            <person name="Kazmierczak K.M."/>
            <person name="Andrzejewski T.M."/>
            <person name="Davidsen T.M."/>
            <person name="Wayne K.J."/>
            <person name="Tettelin H."/>
            <person name="Glass J.I."/>
            <person name="Rusch D."/>
            <person name="Podicherti R."/>
            <person name="Tsui H.-C.T."/>
            <person name="Winkler M.E."/>
        </authorList>
    </citation>
    <scope>NUCLEOTIDE SEQUENCE</scope>
</reference>
<evidence type="ECO:0000256" key="5">
    <source>
        <dbReference type="ARBA" id="ARBA00022801"/>
    </source>
</evidence>
<organism evidence="8">
    <name type="scientific">marine metagenome</name>
    <dbReference type="NCBI Taxonomy" id="408172"/>
    <lineage>
        <taxon>unclassified sequences</taxon>
        <taxon>metagenomes</taxon>
        <taxon>ecological metagenomes</taxon>
    </lineage>
</organism>
<evidence type="ECO:0000256" key="3">
    <source>
        <dbReference type="ARBA" id="ARBA00022723"/>
    </source>
</evidence>
<gene>
    <name evidence="8" type="ORF">METZ01_LOCUS457813</name>
</gene>
<evidence type="ECO:0000256" key="2">
    <source>
        <dbReference type="ARBA" id="ARBA00008779"/>
    </source>
</evidence>
<dbReference type="PANTHER" id="PTHR42693:SF42">
    <property type="entry name" value="ARYLSULFATASE G"/>
    <property type="match status" value="1"/>
</dbReference>
<name>A0A383ABK7_9ZZZZ</name>
<dbReference type="SUPFAM" id="SSF53649">
    <property type="entry name" value="Alkaline phosphatase-like"/>
    <property type="match status" value="1"/>
</dbReference>
<protein>
    <recommendedName>
        <fullName evidence="7">Sulfatase N-terminal domain-containing protein</fullName>
    </recommendedName>
</protein>
<comment type="similarity">
    <text evidence="2">Belongs to the sulfatase family.</text>
</comment>
<comment type="cofactor">
    <cofactor evidence="1">
        <name>Ca(2+)</name>
        <dbReference type="ChEBI" id="CHEBI:29108"/>
    </cofactor>
</comment>
<dbReference type="GO" id="GO:0004065">
    <property type="term" value="F:arylsulfatase activity"/>
    <property type="evidence" value="ECO:0007669"/>
    <property type="project" value="TreeGrafter"/>
</dbReference>
<feature type="non-terminal residue" evidence="8">
    <location>
        <position position="1"/>
    </location>
</feature>
<dbReference type="GO" id="GO:0046872">
    <property type="term" value="F:metal ion binding"/>
    <property type="evidence" value="ECO:0007669"/>
    <property type="project" value="UniProtKB-KW"/>
</dbReference>
<dbReference type="Gene3D" id="3.40.720.10">
    <property type="entry name" value="Alkaline Phosphatase, subunit A"/>
    <property type="match status" value="1"/>
</dbReference>
<evidence type="ECO:0000313" key="8">
    <source>
        <dbReference type="EMBL" id="SVE04959.1"/>
    </source>
</evidence>
<evidence type="ECO:0000256" key="4">
    <source>
        <dbReference type="ARBA" id="ARBA00022729"/>
    </source>
</evidence>
<proteinExistence type="inferred from homology"/>
<sequence length="252" mass="27809">IVGQAEARKPNVVFFFIDDLGWTDLSFMGSKYYESPHVDKLAKDGMVFMNAYANAPNCAPSRACLMSGKYTPRHGVYTVAGSARGSAKHRKLIPIKNTTVLADEFVTVVEVLQAGGYVTATMGKWHLGKDPTTQGFDVNVAGREWGSPSGGGYHSPYKYPNLVNPERGEYLTDRLGSEACKFIETNKDKPFFLYLTHYAVHTPIQAKQELKDKYEKKKPAGDHKNAAYAAMIQSMDESVGAVLATLERLELS</sequence>
<dbReference type="InterPro" id="IPR050738">
    <property type="entry name" value="Sulfatase"/>
</dbReference>
<keyword evidence="3" id="KW-0479">Metal-binding</keyword>
<evidence type="ECO:0000256" key="6">
    <source>
        <dbReference type="ARBA" id="ARBA00022837"/>
    </source>
</evidence>
<feature type="non-terminal residue" evidence="8">
    <location>
        <position position="252"/>
    </location>
</feature>